<evidence type="ECO:0000256" key="6">
    <source>
        <dbReference type="ARBA" id="ARBA00023004"/>
    </source>
</evidence>
<dbReference type="Pfam" id="PF13640">
    <property type="entry name" value="2OG-FeII_Oxy_3"/>
    <property type="match status" value="1"/>
</dbReference>
<accession>A0AAU8MMK9</accession>
<dbReference type="InterPro" id="IPR005123">
    <property type="entry name" value="Oxoglu/Fe-dep_dioxygenase_dom"/>
</dbReference>
<evidence type="ECO:0000256" key="4">
    <source>
        <dbReference type="ARBA" id="ARBA00022964"/>
    </source>
</evidence>
<comment type="cofactor">
    <cofactor evidence="1">
        <name>L-ascorbate</name>
        <dbReference type="ChEBI" id="CHEBI:38290"/>
    </cofactor>
</comment>
<dbReference type="InterPro" id="IPR006620">
    <property type="entry name" value="Pro_4_hyd_alph"/>
</dbReference>
<dbReference type="RefSeq" id="WP_363796631.1">
    <property type="nucleotide sequence ID" value="NZ_CP159925.1"/>
</dbReference>
<sequence>MQIVRHNDRVFTLRPLLAPDECAELIALAEAHGFEPAGVRTADGGQKPMAHVRNNERAVFESPRWVGALWQRLRAVGLPALDGEVAAGLPRALRFYKYGPGQRFSMHKDGPWSEDGRLSRLTLLVYLNDGFGGGDTDFRQFRVVPRAGDGLLFVHDTWHEGATVEYGTKYALRSDVMYAPPA</sequence>
<name>A0AAU8MMK9_9GAMM</name>
<dbReference type="PANTHER" id="PTHR10869:SF246">
    <property type="entry name" value="TRANSMEMBRANE PROLYL 4-HYDROXYLASE"/>
    <property type="match status" value="1"/>
</dbReference>
<evidence type="ECO:0000256" key="5">
    <source>
        <dbReference type="ARBA" id="ARBA00023002"/>
    </source>
</evidence>
<feature type="domain" description="Fe2OG dioxygenase" evidence="7">
    <location>
        <begin position="88"/>
        <end position="178"/>
    </location>
</feature>
<dbReference type="EMBL" id="CP159925">
    <property type="protein sequence ID" value="XCO73731.1"/>
    <property type="molecule type" value="Genomic_DNA"/>
</dbReference>
<gene>
    <name evidence="8" type="ORF">ABU614_15210</name>
</gene>
<dbReference type="SMART" id="SM00702">
    <property type="entry name" value="P4Hc"/>
    <property type="match status" value="1"/>
</dbReference>
<evidence type="ECO:0000256" key="1">
    <source>
        <dbReference type="ARBA" id="ARBA00001961"/>
    </source>
</evidence>
<dbReference type="GO" id="GO:0005506">
    <property type="term" value="F:iron ion binding"/>
    <property type="evidence" value="ECO:0007669"/>
    <property type="project" value="InterPro"/>
</dbReference>
<dbReference type="PANTHER" id="PTHR10869">
    <property type="entry name" value="PROLYL 4-HYDROXYLASE ALPHA SUBUNIT"/>
    <property type="match status" value="1"/>
</dbReference>
<evidence type="ECO:0000259" key="7">
    <source>
        <dbReference type="PROSITE" id="PS51471"/>
    </source>
</evidence>
<keyword evidence="6" id="KW-0408">Iron</keyword>
<dbReference type="InterPro" id="IPR045054">
    <property type="entry name" value="P4HA-like"/>
</dbReference>
<organism evidence="8">
    <name type="scientific">Lysobacter firmicutimachus</name>
    <dbReference type="NCBI Taxonomy" id="1792846"/>
    <lineage>
        <taxon>Bacteria</taxon>
        <taxon>Pseudomonadati</taxon>
        <taxon>Pseudomonadota</taxon>
        <taxon>Gammaproteobacteria</taxon>
        <taxon>Lysobacterales</taxon>
        <taxon>Lysobacteraceae</taxon>
        <taxon>Lysobacter</taxon>
    </lineage>
</organism>
<evidence type="ECO:0000256" key="2">
    <source>
        <dbReference type="ARBA" id="ARBA00022723"/>
    </source>
</evidence>
<dbReference type="PROSITE" id="PS51471">
    <property type="entry name" value="FE2OG_OXY"/>
    <property type="match status" value="1"/>
</dbReference>
<keyword evidence="3" id="KW-0847">Vitamin C</keyword>
<evidence type="ECO:0000256" key="3">
    <source>
        <dbReference type="ARBA" id="ARBA00022896"/>
    </source>
</evidence>
<dbReference type="Gene3D" id="2.60.120.620">
    <property type="entry name" value="q2cbj1_9rhob like domain"/>
    <property type="match status" value="1"/>
</dbReference>
<keyword evidence="2" id="KW-0479">Metal-binding</keyword>
<keyword evidence="4" id="KW-0223">Dioxygenase</keyword>
<dbReference type="AlphaFoldDB" id="A0AAU8MMK9"/>
<reference evidence="8" key="1">
    <citation type="submission" date="2024-06" db="EMBL/GenBank/DDBJ databases">
        <authorList>
            <person name="Li S."/>
        </authorList>
    </citation>
    <scope>NUCLEOTIDE SEQUENCE</scope>
    <source>
        <strain evidence="8">SR10</strain>
    </source>
</reference>
<dbReference type="GO" id="GO:0004656">
    <property type="term" value="F:procollagen-proline 4-dioxygenase activity"/>
    <property type="evidence" value="ECO:0007669"/>
    <property type="project" value="TreeGrafter"/>
</dbReference>
<dbReference type="GO" id="GO:0031418">
    <property type="term" value="F:L-ascorbic acid binding"/>
    <property type="evidence" value="ECO:0007669"/>
    <property type="project" value="UniProtKB-KW"/>
</dbReference>
<dbReference type="EC" id="1.14.11.-" evidence="8"/>
<proteinExistence type="predicted"/>
<keyword evidence="5 8" id="KW-0560">Oxidoreductase</keyword>
<protein>
    <submittedName>
        <fullName evidence="8">2OG-Fe(II) oxygenase</fullName>
        <ecNumber evidence="8">1.14.11.-</ecNumber>
    </submittedName>
</protein>
<dbReference type="InterPro" id="IPR044862">
    <property type="entry name" value="Pro_4_hyd_alph_FE2OG_OXY"/>
</dbReference>
<evidence type="ECO:0000313" key="8">
    <source>
        <dbReference type="EMBL" id="XCO73731.1"/>
    </source>
</evidence>